<dbReference type="EMBL" id="JAFLWD010000037">
    <property type="protein sequence ID" value="MBO0441520.1"/>
    <property type="molecule type" value="Genomic_DNA"/>
</dbReference>
<keyword evidence="1" id="KW-0238">DNA-binding</keyword>
<proteinExistence type="predicted"/>
<dbReference type="SMART" id="SM00530">
    <property type="entry name" value="HTH_XRE"/>
    <property type="match status" value="1"/>
</dbReference>
<reference evidence="3 4" key="1">
    <citation type="submission" date="2021-03" db="EMBL/GenBank/DDBJ databases">
        <title>Enterococcal diversity collection.</title>
        <authorList>
            <person name="Gilmore M.S."/>
            <person name="Schwartzman J."/>
            <person name="Van Tyne D."/>
            <person name="Martin M."/>
            <person name="Earl A.M."/>
            <person name="Manson A.L."/>
            <person name="Straub T."/>
            <person name="Salamzade R."/>
            <person name="Saavedra J."/>
            <person name="Lebreton F."/>
            <person name="Prichula J."/>
            <person name="Schaufler K."/>
            <person name="Gaca A."/>
            <person name="Sgardioli B."/>
            <person name="Wagenaar J."/>
            <person name="Strong T."/>
        </authorList>
    </citation>
    <scope>NUCLEOTIDE SEQUENCE [LARGE SCALE GENOMIC DNA]</scope>
    <source>
        <strain evidence="3 4">DIV0869a</strain>
    </source>
</reference>
<dbReference type="Gene3D" id="1.10.260.40">
    <property type="entry name" value="lambda repressor-like DNA-binding domains"/>
    <property type="match status" value="1"/>
</dbReference>
<dbReference type="RefSeq" id="WP_207113496.1">
    <property type="nucleotide sequence ID" value="NZ_JAFLWD010000037.1"/>
</dbReference>
<evidence type="ECO:0000256" key="1">
    <source>
        <dbReference type="ARBA" id="ARBA00023125"/>
    </source>
</evidence>
<dbReference type="Pfam" id="PF01381">
    <property type="entry name" value="HTH_3"/>
    <property type="match status" value="1"/>
</dbReference>
<dbReference type="SUPFAM" id="SSF47413">
    <property type="entry name" value="lambda repressor-like DNA-binding domains"/>
    <property type="match status" value="1"/>
</dbReference>
<dbReference type="Proteomes" id="UP000664632">
    <property type="component" value="Unassembled WGS sequence"/>
</dbReference>
<dbReference type="InterPro" id="IPR001387">
    <property type="entry name" value="Cro/C1-type_HTH"/>
</dbReference>
<evidence type="ECO:0000313" key="4">
    <source>
        <dbReference type="Proteomes" id="UP000664632"/>
    </source>
</evidence>
<dbReference type="InterPro" id="IPR010982">
    <property type="entry name" value="Lambda_DNA-bd_dom_sf"/>
</dbReference>
<keyword evidence="4" id="KW-1185">Reference proteome</keyword>
<sequence>MTFGQNLRFLRKREQLNQKDFATQIGVIATTISNWEVDYAQAPLDKIKLIAAYFNVSADALIYGDSSDFEVDSYYDINDYNVESRQIFHDLTPEEREQLLRTMYNFRIKHNCQKRKTTGLTQQQLTALLLASSDLVLQNLGKYAQRILDTYGEIHDESVNRLLTDTSIYLTDGNEDSNDFKTLLRDALEKVFPVYFFIAAYDSKNTTIEKMTEQFKLDPDFIHYAIDYYLKTKGSTFPYKKSMIDLSAFTKSDRSTAEIKVTSV</sequence>
<evidence type="ECO:0000313" key="3">
    <source>
        <dbReference type="EMBL" id="MBO0441520.1"/>
    </source>
</evidence>
<dbReference type="PANTHER" id="PTHR46558">
    <property type="entry name" value="TRACRIPTIONAL REGULATORY PROTEIN-RELATED-RELATED"/>
    <property type="match status" value="1"/>
</dbReference>
<comment type="caution">
    <text evidence="3">The sequence shown here is derived from an EMBL/GenBank/DDBJ whole genome shotgun (WGS) entry which is preliminary data.</text>
</comment>
<protein>
    <submittedName>
        <fullName evidence="3">Helix-turn-helix transcriptional regulator</fullName>
    </submittedName>
</protein>
<dbReference type="PANTHER" id="PTHR46558:SF11">
    <property type="entry name" value="HTH-TYPE TRANSCRIPTIONAL REGULATOR XRE"/>
    <property type="match status" value="1"/>
</dbReference>
<feature type="domain" description="HTH cro/C1-type" evidence="2">
    <location>
        <begin position="7"/>
        <end position="61"/>
    </location>
</feature>
<accession>A0ABS3H206</accession>
<organism evidence="3 4">
    <name type="scientific">Candidatus Enterococcus ikei</name>
    <dbReference type="NCBI Taxonomy" id="2815326"/>
    <lineage>
        <taxon>Bacteria</taxon>
        <taxon>Bacillati</taxon>
        <taxon>Bacillota</taxon>
        <taxon>Bacilli</taxon>
        <taxon>Lactobacillales</taxon>
        <taxon>Enterococcaceae</taxon>
        <taxon>Enterococcus</taxon>
    </lineage>
</organism>
<dbReference type="PROSITE" id="PS50943">
    <property type="entry name" value="HTH_CROC1"/>
    <property type="match status" value="1"/>
</dbReference>
<evidence type="ECO:0000259" key="2">
    <source>
        <dbReference type="PROSITE" id="PS50943"/>
    </source>
</evidence>
<dbReference type="CDD" id="cd00093">
    <property type="entry name" value="HTH_XRE"/>
    <property type="match status" value="1"/>
</dbReference>
<name>A0ABS3H206_9ENTE</name>
<gene>
    <name evidence="3" type="ORF">JZO69_14225</name>
</gene>